<name>A0A7X8XYQ3_9BACT</name>
<protein>
    <submittedName>
        <fullName evidence="6">SMP-30/gluconolactonase/LRE family protein</fullName>
    </submittedName>
</protein>
<dbReference type="PROSITE" id="PS51257">
    <property type="entry name" value="PROKAR_LIPOPROTEIN"/>
    <property type="match status" value="1"/>
</dbReference>
<dbReference type="GO" id="GO:0012505">
    <property type="term" value="C:endomembrane system"/>
    <property type="evidence" value="ECO:0007669"/>
    <property type="project" value="TreeGrafter"/>
</dbReference>
<keyword evidence="2" id="KW-0597">Phosphoprotein</keyword>
<evidence type="ECO:0000256" key="4">
    <source>
        <dbReference type="SAM" id="SignalP"/>
    </source>
</evidence>
<dbReference type="PANTHER" id="PTHR10426">
    <property type="entry name" value="STRICTOSIDINE SYNTHASE-RELATED"/>
    <property type="match status" value="1"/>
</dbReference>
<feature type="signal peptide" evidence="4">
    <location>
        <begin position="1"/>
        <end position="23"/>
    </location>
</feature>
<evidence type="ECO:0000256" key="1">
    <source>
        <dbReference type="ARBA" id="ARBA00009191"/>
    </source>
</evidence>
<comment type="caution">
    <text evidence="6">The sequence shown here is derived from an EMBL/GenBank/DDBJ whole genome shotgun (WGS) entry which is preliminary data.</text>
</comment>
<dbReference type="Proteomes" id="UP000585050">
    <property type="component" value="Unassembled WGS sequence"/>
</dbReference>
<dbReference type="Pfam" id="PF20067">
    <property type="entry name" value="SSL_N"/>
    <property type="match status" value="1"/>
</dbReference>
<dbReference type="EMBL" id="JABAIL010000011">
    <property type="protein sequence ID" value="NLR94353.1"/>
    <property type="molecule type" value="Genomic_DNA"/>
</dbReference>
<proteinExistence type="inferred from homology"/>
<sequence>MTKFNQYHLVLLILTNLSFSFLSSCSLKPVAWTPPEKPTMIDELAFNDKLQTSNKLELKGGFGPEDITFDSIGNMYCGVHKGAKDFSDGKILKISPKGKVETFYEAGSWVAGLHFDANGNLIALSHRQGLISISPDQQVKVLAKKDEKGRPFLIPNGLDIASNGKIYFSNTSYDQKYDIQYGRKLIMELNPNGGLYEYNPETGKVTTLIDGTFFGNGVVLSQNEDFLLMTETTKYRVLRYWLKGDKKGSTEVLMENLPGFPNGISIRKDGTFWLGFSTKRNDALDDIHPKPFLKKVVYGLPEMMQPKQEKFGMVLNINDQGEILSSLFDTTGETIPEAGAVKEHQGKLYIGGDVVPYISTYSLETDVIN</sequence>
<evidence type="ECO:0000256" key="2">
    <source>
        <dbReference type="ARBA" id="ARBA00022553"/>
    </source>
</evidence>
<gene>
    <name evidence="6" type="ORF">HGP29_24325</name>
</gene>
<dbReference type="InterPro" id="IPR011042">
    <property type="entry name" value="6-blade_b-propeller_TolB-like"/>
</dbReference>
<dbReference type="PANTHER" id="PTHR10426:SF88">
    <property type="entry name" value="ADIPOCYTE PLASMA MEMBRANE-ASSOCIATED PROTEIN HEMOMUCIN-RELATED"/>
    <property type="match status" value="1"/>
</dbReference>
<evidence type="ECO:0000256" key="3">
    <source>
        <dbReference type="ARBA" id="ARBA00023180"/>
    </source>
</evidence>
<dbReference type="SUPFAM" id="SSF63829">
    <property type="entry name" value="Calcium-dependent phosphotriesterase"/>
    <property type="match status" value="1"/>
</dbReference>
<dbReference type="InterPro" id="IPR018119">
    <property type="entry name" value="Strictosidine_synth_cons-reg"/>
</dbReference>
<dbReference type="AlphaFoldDB" id="A0A7X8XYQ3"/>
<accession>A0A7X8XYQ3</accession>
<feature type="domain" description="Strictosidine synthase conserved region" evidence="5">
    <location>
        <begin position="156"/>
        <end position="244"/>
    </location>
</feature>
<dbReference type="GO" id="GO:0016787">
    <property type="term" value="F:hydrolase activity"/>
    <property type="evidence" value="ECO:0007669"/>
    <property type="project" value="TreeGrafter"/>
</dbReference>
<evidence type="ECO:0000259" key="5">
    <source>
        <dbReference type="Pfam" id="PF03088"/>
    </source>
</evidence>
<organism evidence="6 7">
    <name type="scientific">Flammeovirga agarivorans</name>
    <dbReference type="NCBI Taxonomy" id="2726742"/>
    <lineage>
        <taxon>Bacteria</taxon>
        <taxon>Pseudomonadati</taxon>
        <taxon>Bacteroidota</taxon>
        <taxon>Cytophagia</taxon>
        <taxon>Cytophagales</taxon>
        <taxon>Flammeovirgaceae</taxon>
        <taxon>Flammeovirga</taxon>
    </lineage>
</organism>
<evidence type="ECO:0000313" key="7">
    <source>
        <dbReference type="Proteomes" id="UP000585050"/>
    </source>
</evidence>
<dbReference type="Pfam" id="PF03088">
    <property type="entry name" value="Str_synth"/>
    <property type="match status" value="1"/>
</dbReference>
<evidence type="ECO:0000313" key="6">
    <source>
        <dbReference type="EMBL" id="NLR94353.1"/>
    </source>
</evidence>
<dbReference type="Gene3D" id="2.120.10.30">
    <property type="entry name" value="TolB, C-terminal domain"/>
    <property type="match status" value="1"/>
</dbReference>
<comment type="similarity">
    <text evidence="1">Belongs to the strictosidine synthase family.</text>
</comment>
<feature type="chain" id="PRO_5030728318" evidence="4">
    <location>
        <begin position="24"/>
        <end position="369"/>
    </location>
</feature>
<reference evidence="6 7" key="1">
    <citation type="submission" date="2020-04" db="EMBL/GenBank/DDBJ databases">
        <title>Flammeovirga sp. SR4, a novel species isolated from seawater.</title>
        <authorList>
            <person name="Wang X."/>
        </authorList>
    </citation>
    <scope>NUCLEOTIDE SEQUENCE [LARGE SCALE GENOMIC DNA]</scope>
    <source>
        <strain evidence="6 7">SR4</strain>
    </source>
</reference>
<keyword evidence="3" id="KW-0325">Glycoprotein</keyword>
<dbReference type="RefSeq" id="WP_168885064.1">
    <property type="nucleotide sequence ID" value="NZ_JABAIL010000011.1"/>
</dbReference>
<keyword evidence="7" id="KW-1185">Reference proteome</keyword>
<keyword evidence="4" id="KW-0732">Signal</keyword>